<dbReference type="STRING" id="1560345.AWL63_17875"/>
<name>A0A1B3ZDM6_9SPHN</name>
<dbReference type="SMART" id="SM00966">
    <property type="entry name" value="SpoVT_AbrB"/>
    <property type="match status" value="1"/>
</dbReference>
<evidence type="ECO:0000313" key="3">
    <source>
        <dbReference type="EMBL" id="AOH85525.1"/>
    </source>
</evidence>
<evidence type="ECO:0000313" key="4">
    <source>
        <dbReference type="Proteomes" id="UP000094256"/>
    </source>
</evidence>
<dbReference type="OrthoDB" id="7916886at2"/>
<dbReference type="InterPro" id="IPR007159">
    <property type="entry name" value="SpoVT-AbrB_dom"/>
</dbReference>
<dbReference type="AlphaFoldDB" id="A0A1B3ZDM6"/>
<sequence>MTVQVSITPTGQMRLPADICRKMGLAEGGQVWLEETEDGIVLRTSAQAVAHAQALAKRYTDGKPEASVDAFLAGRRAAAGE</sequence>
<dbReference type="RefSeq" id="WP_069206060.1">
    <property type="nucleotide sequence ID" value="NZ_CP014168.1"/>
</dbReference>
<accession>A0A1B3ZDM6</accession>
<keyword evidence="1" id="KW-0238">DNA-binding</keyword>
<feature type="domain" description="SpoVT-AbrB" evidence="2">
    <location>
        <begin position="2"/>
        <end position="48"/>
    </location>
</feature>
<dbReference type="Pfam" id="PF04014">
    <property type="entry name" value="MazE_antitoxin"/>
    <property type="match status" value="1"/>
</dbReference>
<reference evidence="3 4" key="1">
    <citation type="submission" date="2016-01" db="EMBL/GenBank/DDBJ databases">
        <title>Complete genome and mega plasmid sequence of Sphingomonas panacis DCY99 elicits systemic resistance in rice to Xanthomonas oryzae.</title>
        <authorList>
            <person name="Kim Y.J."/>
            <person name="Yang D.C."/>
            <person name="Sing P."/>
        </authorList>
    </citation>
    <scope>NUCLEOTIDE SEQUENCE [LARGE SCALE GENOMIC DNA]</scope>
    <source>
        <strain evidence="3 4">DCY99</strain>
    </source>
</reference>
<dbReference type="GO" id="GO:0003677">
    <property type="term" value="F:DNA binding"/>
    <property type="evidence" value="ECO:0007669"/>
    <property type="project" value="UniProtKB-UniRule"/>
</dbReference>
<dbReference type="PROSITE" id="PS51740">
    <property type="entry name" value="SPOVT_ABRB"/>
    <property type="match status" value="1"/>
</dbReference>
<dbReference type="InterPro" id="IPR037914">
    <property type="entry name" value="SpoVT-AbrB_sf"/>
</dbReference>
<dbReference type="NCBIfam" id="TIGR01439">
    <property type="entry name" value="lp_hng_hel_AbrB"/>
    <property type="match status" value="1"/>
</dbReference>
<evidence type="ECO:0000256" key="1">
    <source>
        <dbReference type="PROSITE-ProRule" id="PRU01076"/>
    </source>
</evidence>
<dbReference type="KEGG" id="span:AWL63_17875"/>
<dbReference type="EMBL" id="CP014168">
    <property type="protein sequence ID" value="AOH85525.1"/>
    <property type="molecule type" value="Genomic_DNA"/>
</dbReference>
<gene>
    <name evidence="3" type="ORF">AWL63_17875</name>
</gene>
<dbReference type="Gene3D" id="2.10.260.10">
    <property type="match status" value="1"/>
</dbReference>
<proteinExistence type="predicted"/>
<dbReference type="Proteomes" id="UP000094256">
    <property type="component" value="Chromosome"/>
</dbReference>
<evidence type="ECO:0000259" key="2">
    <source>
        <dbReference type="PROSITE" id="PS51740"/>
    </source>
</evidence>
<organism evidence="3 4">
    <name type="scientific">Sphingomonas panacis</name>
    <dbReference type="NCBI Taxonomy" id="1560345"/>
    <lineage>
        <taxon>Bacteria</taxon>
        <taxon>Pseudomonadati</taxon>
        <taxon>Pseudomonadota</taxon>
        <taxon>Alphaproteobacteria</taxon>
        <taxon>Sphingomonadales</taxon>
        <taxon>Sphingomonadaceae</taxon>
        <taxon>Sphingomonas</taxon>
    </lineage>
</organism>
<keyword evidence="4" id="KW-1185">Reference proteome</keyword>
<dbReference type="SUPFAM" id="SSF89447">
    <property type="entry name" value="AbrB/MazE/MraZ-like"/>
    <property type="match status" value="1"/>
</dbReference>
<protein>
    <submittedName>
        <fullName evidence="3">AbrB family transcriptional regulator</fullName>
    </submittedName>
</protein>